<dbReference type="STRING" id="1685379.AVO45_17045"/>
<evidence type="ECO:0000313" key="3">
    <source>
        <dbReference type="Proteomes" id="UP000053791"/>
    </source>
</evidence>
<protein>
    <recommendedName>
        <fullName evidence="4">Host attachment protein</fullName>
    </recommendedName>
</protein>
<reference evidence="2 3" key="1">
    <citation type="submission" date="2015-12" db="EMBL/GenBank/DDBJ databases">
        <authorList>
            <person name="Shamseldin A."/>
            <person name="Moawad H."/>
            <person name="Abd El-Rahim W.M."/>
            <person name="Sadowsky M.J."/>
        </authorList>
    </citation>
    <scope>NUCLEOTIDE SEQUENCE [LARGE SCALE GENOMIC DNA]</scope>
    <source>
        <strain evidence="2 3">ZGT118</strain>
    </source>
</reference>
<name>A0A0X3UAV8_9RHOB</name>
<dbReference type="EMBL" id="LQBQ01000003">
    <property type="protein sequence ID" value="KUJ85213.1"/>
    <property type="molecule type" value="Genomic_DNA"/>
</dbReference>
<evidence type="ECO:0000313" key="2">
    <source>
        <dbReference type="EMBL" id="KUJ85213.1"/>
    </source>
</evidence>
<feature type="region of interest" description="Disordered" evidence="1">
    <location>
        <begin position="43"/>
        <end position="73"/>
    </location>
</feature>
<dbReference type="OrthoDB" id="9812459at2"/>
<gene>
    <name evidence="2" type="ORF">AVO45_17045</name>
</gene>
<dbReference type="Proteomes" id="UP000053791">
    <property type="component" value="Unassembled WGS sequence"/>
</dbReference>
<evidence type="ECO:0000256" key="1">
    <source>
        <dbReference type="SAM" id="MobiDB-lite"/>
    </source>
</evidence>
<dbReference type="RefSeq" id="WP_068344880.1">
    <property type="nucleotide sequence ID" value="NZ_LQBQ01000003.1"/>
</dbReference>
<accession>A0A0X3UAV8</accession>
<dbReference type="InterPro" id="IPR041374">
    <property type="entry name" value="BaeRF_family12"/>
</dbReference>
<organism evidence="2 3">
    <name type="scientific">Ruegeria marisrubri</name>
    <dbReference type="NCBI Taxonomy" id="1685379"/>
    <lineage>
        <taxon>Bacteria</taxon>
        <taxon>Pseudomonadati</taxon>
        <taxon>Pseudomonadota</taxon>
        <taxon>Alphaproteobacteria</taxon>
        <taxon>Rhodobacterales</taxon>
        <taxon>Roseobacteraceae</taxon>
        <taxon>Ruegeria</taxon>
    </lineage>
</organism>
<keyword evidence="3" id="KW-1185">Reference proteome</keyword>
<feature type="compositionally biased region" description="Basic and acidic residues" evidence="1">
    <location>
        <begin position="45"/>
        <end position="58"/>
    </location>
</feature>
<dbReference type="AlphaFoldDB" id="A0A0X3UAV8"/>
<evidence type="ECO:0008006" key="4">
    <source>
        <dbReference type="Google" id="ProtNLM"/>
    </source>
</evidence>
<sequence length="151" mass="16518">MVKLRKGAWIVVADGNKALLLRNLVEYPAPSFEVIAEQMPTVGADDLKPTDQSGRRADGGPNQKSAVAEPNWQQDARDRFAAELADLLYKRALKGAYDSLVLVASPKVLGALRPALHQEVARRVVAEIPKDLTNHPVPKLETLIKAEMDAM</sequence>
<proteinExistence type="predicted"/>
<dbReference type="Pfam" id="PF18856">
    <property type="entry name" value="baeRF_family12"/>
    <property type="match status" value="1"/>
</dbReference>
<comment type="caution">
    <text evidence="2">The sequence shown here is derived from an EMBL/GenBank/DDBJ whole genome shotgun (WGS) entry which is preliminary data.</text>
</comment>